<dbReference type="AlphaFoldDB" id="T0H209"/>
<evidence type="ECO:0000313" key="1">
    <source>
        <dbReference type="EMBL" id="EQB10361.1"/>
    </source>
</evidence>
<proteinExistence type="predicted"/>
<dbReference type="Proteomes" id="UP000015527">
    <property type="component" value="Unassembled WGS sequence"/>
</dbReference>
<reference evidence="1 2" key="1">
    <citation type="journal article" date="2013" name="Genome Announc.">
        <title>Genome Sequence of Novosphingobium lindaniclasticum LE124T, Isolated from a Hexachlorocyclohexane Dumpsite.</title>
        <authorList>
            <person name="Saxena A."/>
            <person name="Nayyar N."/>
            <person name="Sangwan N."/>
            <person name="Kumari R."/>
            <person name="Khurana J.P."/>
            <person name="Lal R."/>
        </authorList>
    </citation>
    <scope>NUCLEOTIDE SEQUENCE [LARGE SCALE GENOMIC DNA]</scope>
    <source>
        <strain evidence="1 2">LE124</strain>
    </source>
</reference>
<dbReference type="PATRIC" id="fig|1096930.3.peg.3414"/>
<organism evidence="1 2">
    <name type="scientific">Novosphingobium lindaniclasticum LE124</name>
    <dbReference type="NCBI Taxonomy" id="1096930"/>
    <lineage>
        <taxon>Bacteria</taxon>
        <taxon>Pseudomonadati</taxon>
        <taxon>Pseudomonadota</taxon>
        <taxon>Alphaproteobacteria</taxon>
        <taxon>Sphingomonadales</taxon>
        <taxon>Sphingomonadaceae</taxon>
        <taxon>Novosphingobium</taxon>
    </lineage>
</organism>
<sequence>MVTTDWSDCQVQRYLADLEAMGLIRRIERRSSHRGKISNEYDLQGLVDKFAEIEPDFREAGEHARQVRKAAARPGLKGRRQIAKVAKAAGA</sequence>
<dbReference type="Gene3D" id="1.10.10.10">
    <property type="entry name" value="Winged helix-like DNA-binding domain superfamily/Winged helix DNA-binding domain"/>
    <property type="match status" value="1"/>
</dbReference>
<dbReference type="eggNOG" id="COG0640">
    <property type="taxonomic scope" value="Bacteria"/>
</dbReference>
<keyword evidence="2" id="KW-1185">Reference proteome</keyword>
<gene>
    <name evidence="1" type="ORF">L284_17205</name>
</gene>
<comment type="caution">
    <text evidence="1">The sequence shown here is derived from an EMBL/GenBank/DDBJ whole genome shotgun (WGS) entry which is preliminary data.</text>
</comment>
<protein>
    <submittedName>
        <fullName evidence="1">Uncharacterized protein</fullName>
    </submittedName>
</protein>
<accession>T0H209</accession>
<dbReference type="InterPro" id="IPR036388">
    <property type="entry name" value="WH-like_DNA-bd_sf"/>
</dbReference>
<name>T0H209_9SPHN</name>
<dbReference type="EMBL" id="ATHL01000112">
    <property type="protein sequence ID" value="EQB10361.1"/>
    <property type="molecule type" value="Genomic_DNA"/>
</dbReference>
<evidence type="ECO:0000313" key="2">
    <source>
        <dbReference type="Proteomes" id="UP000015527"/>
    </source>
</evidence>